<dbReference type="InterPro" id="IPR025915">
    <property type="entry name" value="Phage_gp49_66"/>
</dbReference>
<reference evidence="1 2" key="1">
    <citation type="submission" date="2019-07" db="EMBL/GenBank/DDBJ databases">
        <title>Serratia strains were isolated from fresh produce.</title>
        <authorList>
            <person name="Cho G.-S."/>
            <person name="Stein M."/>
            <person name="Lee W."/>
            <person name="Suh S.H."/>
            <person name="Franz C.M.A.P."/>
        </authorList>
    </citation>
    <scope>NUCLEOTIDE SEQUENCE [LARGE SCALE GENOMIC DNA]</scope>
    <source>
        <strain evidence="1 2">S16</strain>
    </source>
</reference>
<proteinExistence type="predicted"/>
<sequence length="162" mass="17881">MQKTDSYAQKQQYVESLIATEHYYHVPDSTCVLCALVLKSGFTVTGTSFCLNPVDFNAAKGWAFARDSAINEAIHMESYLCYQGAGSTNALGAACLASGTAECGNKEQQKKPYEPVTERLSVFNRLVSAIRAEFTEAEMRGRGFDESMWQAAQIIRWAQVEG</sequence>
<gene>
    <name evidence="1" type="ORF">FOT62_22740</name>
</gene>
<name>A0A5C7BT30_SERMA</name>
<dbReference type="AlphaFoldDB" id="A0A5C7BT30"/>
<dbReference type="Proteomes" id="UP000321126">
    <property type="component" value="Unassembled WGS sequence"/>
</dbReference>
<dbReference type="Pfam" id="PF13876">
    <property type="entry name" value="Phage_gp49_66"/>
    <property type="match status" value="1"/>
</dbReference>
<dbReference type="RefSeq" id="WP_048797301.1">
    <property type="nucleotide sequence ID" value="NZ_JVEJ01000440.1"/>
</dbReference>
<evidence type="ECO:0000313" key="2">
    <source>
        <dbReference type="Proteomes" id="UP000321126"/>
    </source>
</evidence>
<comment type="caution">
    <text evidence="1">The sequence shown here is derived from an EMBL/GenBank/DDBJ whole genome shotgun (WGS) entry which is preliminary data.</text>
</comment>
<dbReference type="EMBL" id="VOUQ01000019">
    <property type="protein sequence ID" value="TXE27140.1"/>
    <property type="molecule type" value="Genomic_DNA"/>
</dbReference>
<organism evidence="1 2">
    <name type="scientific">Serratia marcescens</name>
    <dbReference type="NCBI Taxonomy" id="615"/>
    <lineage>
        <taxon>Bacteria</taxon>
        <taxon>Pseudomonadati</taxon>
        <taxon>Pseudomonadota</taxon>
        <taxon>Gammaproteobacteria</taxon>
        <taxon>Enterobacterales</taxon>
        <taxon>Yersiniaceae</taxon>
        <taxon>Serratia</taxon>
    </lineage>
</organism>
<protein>
    <submittedName>
        <fullName evidence="1">Uncharacterized protein</fullName>
    </submittedName>
</protein>
<evidence type="ECO:0000313" key="1">
    <source>
        <dbReference type="EMBL" id="TXE27140.1"/>
    </source>
</evidence>
<accession>A0A5C7BT30</accession>